<dbReference type="Proteomes" id="UP000216311">
    <property type="component" value="Unassembled WGS sequence"/>
</dbReference>
<keyword evidence="1" id="KW-0328">Glycosyltransferase</keyword>
<feature type="region of interest" description="Disordered" evidence="3">
    <location>
        <begin position="1"/>
        <end position="62"/>
    </location>
</feature>
<evidence type="ECO:0000256" key="2">
    <source>
        <dbReference type="ARBA" id="ARBA00022679"/>
    </source>
</evidence>
<accession>A0A255HDG9</accession>
<feature type="region of interest" description="Disordered" evidence="3">
    <location>
        <begin position="155"/>
        <end position="183"/>
    </location>
</feature>
<dbReference type="EMBL" id="NMVQ01000001">
    <property type="protein sequence ID" value="OYO25003.1"/>
    <property type="molecule type" value="Genomic_DNA"/>
</dbReference>
<feature type="compositionally biased region" description="Low complexity" evidence="3">
    <location>
        <begin position="163"/>
        <end position="172"/>
    </location>
</feature>
<dbReference type="InterPro" id="IPR028098">
    <property type="entry name" value="Glyco_trans_4-like_N"/>
</dbReference>
<evidence type="ECO:0000256" key="3">
    <source>
        <dbReference type="SAM" id="MobiDB-lite"/>
    </source>
</evidence>
<organism evidence="5 6">
    <name type="scientific">Enemella dayhoffiae</name>
    <dbReference type="NCBI Taxonomy" id="2016507"/>
    <lineage>
        <taxon>Bacteria</taxon>
        <taxon>Bacillati</taxon>
        <taxon>Actinomycetota</taxon>
        <taxon>Actinomycetes</taxon>
        <taxon>Propionibacteriales</taxon>
        <taxon>Propionibacteriaceae</taxon>
        <taxon>Enemella</taxon>
    </lineage>
</organism>
<comment type="caution">
    <text evidence="5">The sequence shown here is derived from an EMBL/GenBank/DDBJ whole genome shotgun (WGS) entry which is preliminary data.</text>
</comment>
<reference evidence="5 6" key="1">
    <citation type="submission" date="2017-07" db="EMBL/GenBank/DDBJ databases">
        <title>Draft whole genome sequences of clinical Proprionibacteriaceae strains.</title>
        <authorList>
            <person name="Bernier A.-M."/>
            <person name="Bernard K."/>
            <person name="Domingo M.-C."/>
        </authorList>
    </citation>
    <scope>NUCLEOTIDE SEQUENCE [LARGE SCALE GENOMIC DNA]</scope>
    <source>
        <strain evidence="5 6">NML 130396</strain>
    </source>
</reference>
<dbReference type="Gene3D" id="3.40.50.2000">
    <property type="entry name" value="Glycogen Phosphorylase B"/>
    <property type="match status" value="1"/>
</dbReference>
<evidence type="ECO:0000313" key="6">
    <source>
        <dbReference type="Proteomes" id="UP000216311"/>
    </source>
</evidence>
<dbReference type="Pfam" id="PF13439">
    <property type="entry name" value="Glyco_transf_4"/>
    <property type="match status" value="1"/>
</dbReference>
<sequence length="596" mass="62629">MPVQRERYADPGDGRGPGSVVEVPADPQRDPGRDGPGAQLGEQLIMAGADRPQHLDRGRGSLGAGGVDGLGVPLAGIDEAEHADAVPGPVRQCCGGRVDRQRDHRRGGVRGALGQQRGLVLAAHHDPGDRPQPAGHAAGAAAEHLVAVGGLRQVVQGDGGPGRRPVQPRQQRLGGGLRRTPAQGRGEVQVVRAGGRRGVGQGALALERAATGAGELFGVPGHPVLRRSEDHLDRIEGGRLHAPHRIGGTPSGYTTLIDMTLERRLRVASVPAAHPYVRAITAGSVTVLPDPIPPGRPAGQWWPPLVLTPDWLRAHRPEVVHVHFGFESLTVAELRAVLAVIEELDLGLLVTVHDLTNPQLSEQTRHVQQLALLVAAADRVITLTPGAAAEIARRFGRAAEVLPHPTLLTEPVTRVGAGSRSPVGVHLKSLRAGIDRGAVADTIAATAELGVDCVLSVHPGAGAPLREHAARPHVAWWEHEPLAEAELHAWLAGLGVLVLPYASGTHSGLLELCGDLGVPVAVPAIGHHADQQPDPSLLGTWPPGDRAGLTRALRRLLAGRATVRPNDRVARLAQRDRVAARHAELWAEVARIPATA</sequence>
<dbReference type="SUPFAM" id="SSF53756">
    <property type="entry name" value="UDP-Glycosyltransferase/glycogen phosphorylase"/>
    <property type="match status" value="1"/>
</dbReference>
<keyword evidence="2" id="KW-0808">Transferase</keyword>
<keyword evidence="6" id="KW-1185">Reference proteome</keyword>
<proteinExistence type="predicted"/>
<name>A0A255HDG9_9ACTN</name>
<dbReference type="GO" id="GO:0016757">
    <property type="term" value="F:glycosyltransferase activity"/>
    <property type="evidence" value="ECO:0007669"/>
    <property type="project" value="UniProtKB-KW"/>
</dbReference>
<evidence type="ECO:0000256" key="1">
    <source>
        <dbReference type="ARBA" id="ARBA00022676"/>
    </source>
</evidence>
<feature type="domain" description="Glycosyltransferase subfamily 4-like N-terminal" evidence="4">
    <location>
        <begin position="285"/>
        <end position="403"/>
    </location>
</feature>
<feature type="compositionally biased region" description="Basic and acidic residues" evidence="3">
    <location>
        <begin position="1"/>
        <end position="13"/>
    </location>
</feature>
<evidence type="ECO:0000259" key="4">
    <source>
        <dbReference type="Pfam" id="PF13439"/>
    </source>
</evidence>
<evidence type="ECO:0000313" key="5">
    <source>
        <dbReference type="EMBL" id="OYO25003.1"/>
    </source>
</evidence>
<protein>
    <recommendedName>
        <fullName evidence="4">Glycosyltransferase subfamily 4-like N-terminal domain-containing protein</fullName>
    </recommendedName>
</protein>
<gene>
    <name evidence="5" type="ORF">CGZ93_00595</name>
</gene>
<dbReference type="OrthoDB" id="3287135at2"/>
<dbReference type="AlphaFoldDB" id="A0A255HDG9"/>